<sequence length="42" mass="4940">MFNFQWTPHQPSNTQNRQVRLQQGMPNQQDCGKAGEMFCLQN</sequence>
<keyword evidence="2" id="KW-1185">Reference proteome</keyword>
<dbReference type="EMBL" id="BPVZ01000072">
    <property type="protein sequence ID" value="GKV26492.1"/>
    <property type="molecule type" value="Genomic_DNA"/>
</dbReference>
<protein>
    <submittedName>
        <fullName evidence="1">Uncharacterized protein</fullName>
    </submittedName>
</protein>
<accession>A0AAV5KPD0</accession>
<reference evidence="1 2" key="1">
    <citation type="journal article" date="2021" name="Commun. Biol.">
        <title>The genome of Shorea leprosula (Dipterocarpaceae) highlights the ecological relevance of drought in aseasonal tropical rainforests.</title>
        <authorList>
            <person name="Ng K.K.S."/>
            <person name="Kobayashi M.J."/>
            <person name="Fawcett J.A."/>
            <person name="Hatakeyama M."/>
            <person name="Paape T."/>
            <person name="Ng C.H."/>
            <person name="Ang C.C."/>
            <person name="Tnah L.H."/>
            <person name="Lee C.T."/>
            <person name="Nishiyama T."/>
            <person name="Sese J."/>
            <person name="O'Brien M.J."/>
            <person name="Copetti D."/>
            <person name="Mohd Noor M.I."/>
            <person name="Ong R.C."/>
            <person name="Putra M."/>
            <person name="Sireger I.Z."/>
            <person name="Indrioko S."/>
            <person name="Kosugi Y."/>
            <person name="Izuno A."/>
            <person name="Isagi Y."/>
            <person name="Lee S.L."/>
            <person name="Shimizu K.K."/>
        </authorList>
    </citation>
    <scope>NUCLEOTIDE SEQUENCE [LARGE SCALE GENOMIC DNA]</scope>
    <source>
        <strain evidence="1">214</strain>
    </source>
</reference>
<proteinExistence type="predicted"/>
<dbReference type="Proteomes" id="UP001054252">
    <property type="component" value="Unassembled WGS sequence"/>
</dbReference>
<name>A0AAV5KPD0_9ROSI</name>
<organism evidence="1 2">
    <name type="scientific">Rubroshorea leprosula</name>
    <dbReference type="NCBI Taxonomy" id="152421"/>
    <lineage>
        <taxon>Eukaryota</taxon>
        <taxon>Viridiplantae</taxon>
        <taxon>Streptophyta</taxon>
        <taxon>Embryophyta</taxon>
        <taxon>Tracheophyta</taxon>
        <taxon>Spermatophyta</taxon>
        <taxon>Magnoliopsida</taxon>
        <taxon>eudicotyledons</taxon>
        <taxon>Gunneridae</taxon>
        <taxon>Pentapetalae</taxon>
        <taxon>rosids</taxon>
        <taxon>malvids</taxon>
        <taxon>Malvales</taxon>
        <taxon>Dipterocarpaceae</taxon>
        <taxon>Rubroshorea</taxon>
    </lineage>
</organism>
<evidence type="ECO:0000313" key="2">
    <source>
        <dbReference type="Proteomes" id="UP001054252"/>
    </source>
</evidence>
<comment type="caution">
    <text evidence="1">The sequence shown here is derived from an EMBL/GenBank/DDBJ whole genome shotgun (WGS) entry which is preliminary data.</text>
</comment>
<dbReference type="AlphaFoldDB" id="A0AAV5KPD0"/>
<evidence type="ECO:0000313" key="1">
    <source>
        <dbReference type="EMBL" id="GKV26492.1"/>
    </source>
</evidence>
<gene>
    <name evidence="1" type="ORF">SLEP1_g35781</name>
</gene>